<dbReference type="EMBL" id="ML994621">
    <property type="protein sequence ID" value="KAF2189226.1"/>
    <property type="molecule type" value="Genomic_DNA"/>
</dbReference>
<proteinExistence type="predicted"/>
<reference evidence="2" key="1">
    <citation type="journal article" date="2020" name="Stud. Mycol.">
        <title>101 Dothideomycetes genomes: a test case for predicting lifestyles and emergence of pathogens.</title>
        <authorList>
            <person name="Haridas S."/>
            <person name="Albert R."/>
            <person name="Binder M."/>
            <person name="Bloem J."/>
            <person name="Labutti K."/>
            <person name="Salamov A."/>
            <person name="Andreopoulos B."/>
            <person name="Baker S."/>
            <person name="Barry K."/>
            <person name="Bills G."/>
            <person name="Bluhm B."/>
            <person name="Cannon C."/>
            <person name="Castanera R."/>
            <person name="Culley D."/>
            <person name="Daum C."/>
            <person name="Ezra D."/>
            <person name="Gonzalez J."/>
            <person name="Henrissat B."/>
            <person name="Kuo A."/>
            <person name="Liang C."/>
            <person name="Lipzen A."/>
            <person name="Lutzoni F."/>
            <person name="Magnuson J."/>
            <person name="Mondo S."/>
            <person name="Nolan M."/>
            <person name="Ohm R."/>
            <person name="Pangilinan J."/>
            <person name="Park H.-J."/>
            <person name="Ramirez L."/>
            <person name="Alfaro M."/>
            <person name="Sun H."/>
            <person name="Tritt A."/>
            <person name="Yoshinaga Y."/>
            <person name="Zwiers L.-H."/>
            <person name="Turgeon B."/>
            <person name="Goodwin S."/>
            <person name="Spatafora J."/>
            <person name="Crous P."/>
            <person name="Grigoriev I."/>
        </authorList>
    </citation>
    <scope>NUCLEOTIDE SEQUENCE</scope>
    <source>
        <strain evidence="2">CBS 207.26</strain>
    </source>
</reference>
<organism evidence="2 3">
    <name type="scientific">Zopfia rhizophila CBS 207.26</name>
    <dbReference type="NCBI Taxonomy" id="1314779"/>
    <lineage>
        <taxon>Eukaryota</taxon>
        <taxon>Fungi</taxon>
        <taxon>Dikarya</taxon>
        <taxon>Ascomycota</taxon>
        <taxon>Pezizomycotina</taxon>
        <taxon>Dothideomycetes</taxon>
        <taxon>Dothideomycetes incertae sedis</taxon>
        <taxon>Zopfiaceae</taxon>
        <taxon>Zopfia</taxon>
    </lineage>
</organism>
<dbReference type="Proteomes" id="UP000800200">
    <property type="component" value="Unassembled WGS sequence"/>
</dbReference>
<accession>A0A6A6EH55</accession>
<evidence type="ECO:0000313" key="2">
    <source>
        <dbReference type="EMBL" id="KAF2189226.1"/>
    </source>
</evidence>
<keyword evidence="1" id="KW-0812">Transmembrane</keyword>
<sequence length="75" mass="8667">MSHLPIGLVIPIKTSSFNISSCTVVSLIPKTASFHNIYYCPMCFLALPCHMIMNYIIHHANLYLYEQMSNLEYFH</sequence>
<keyword evidence="3" id="KW-1185">Reference proteome</keyword>
<dbReference type="AlphaFoldDB" id="A0A6A6EH55"/>
<evidence type="ECO:0000313" key="3">
    <source>
        <dbReference type="Proteomes" id="UP000800200"/>
    </source>
</evidence>
<keyword evidence="1" id="KW-1133">Transmembrane helix</keyword>
<feature type="transmembrane region" description="Helical" evidence="1">
    <location>
        <begin position="36"/>
        <end position="57"/>
    </location>
</feature>
<name>A0A6A6EH55_9PEZI</name>
<keyword evidence="1" id="KW-0472">Membrane</keyword>
<gene>
    <name evidence="2" type="ORF">K469DRAFT_61071</name>
</gene>
<evidence type="ECO:0000256" key="1">
    <source>
        <dbReference type="SAM" id="Phobius"/>
    </source>
</evidence>
<protein>
    <submittedName>
        <fullName evidence="2">Uncharacterized protein</fullName>
    </submittedName>
</protein>